<dbReference type="SMART" id="SM01096">
    <property type="entry name" value="CPSase_L_D3"/>
    <property type="match status" value="1"/>
</dbReference>
<keyword evidence="5 19" id="KW-0055">Arginine biosynthesis</keyword>
<gene>
    <name evidence="19 22" type="primary">carB</name>
    <name evidence="22" type="ORF">UH38_10010</name>
</gene>
<dbReference type="NCBIfam" id="NF009455">
    <property type="entry name" value="PRK12815.1"/>
    <property type="match status" value="1"/>
</dbReference>
<dbReference type="InterPro" id="IPR005479">
    <property type="entry name" value="CPAse_ATP-bd"/>
</dbReference>
<dbReference type="InterPro" id="IPR058047">
    <property type="entry name" value="CPSase_preATP-grasp"/>
</dbReference>
<dbReference type="PROSITE" id="PS00866">
    <property type="entry name" value="CPSASE_1"/>
    <property type="match status" value="2"/>
</dbReference>
<feature type="binding site" evidence="19">
    <location>
        <position position="758"/>
    </location>
    <ligand>
        <name>ATP</name>
        <dbReference type="ChEBI" id="CHEBI:30616"/>
        <label>2</label>
    </ligand>
</feature>
<dbReference type="Pfam" id="PF02142">
    <property type="entry name" value="MGS"/>
    <property type="match status" value="1"/>
</dbReference>
<feature type="binding site" evidence="19">
    <location>
        <position position="851"/>
    </location>
    <ligand>
        <name>Mg(2+)</name>
        <dbReference type="ChEBI" id="CHEBI:18420"/>
        <label>4</label>
    </ligand>
</feature>
<feature type="binding site" evidence="19">
    <location>
        <position position="177"/>
    </location>
    <ligand>
        <name>ATP</name>
        <dbReference type="ChEBI" id="CHEBI:30616"/>
        <label>1</label>
    </ligand>
</feature>
<feature type="binding site" evidence="19">
    <location>
        <position position="793"/>
    </location>
    <ligand>
        <name>ATP</name>
        <dbReference type="ChEBI" id="CHEBI:30616"/>
        <label>2</label>
    </ligand>
</feature>
<dbReference type="PATRIC" id="fig|1618023.3.peg.3759"/>
<sequence length="1089" mass="119186">MPRRNDLKKILLLGSGPIVIGQACEFDYSGTQACKALREEGYEVVLVNSNPATIMTDPETADRTYIEPLTPELVEKVIAKERPDALLPTMGGQTALNIAVALAKNGALEKYGVELIGAKLPAIEKAEDRQLFREAMDRIGVDVCPCGTASTIEEAKAVARSIGSYPLIIRPAFTMGGTGGGIAYNQEEFEEMAQVGIDASPVSQILIDKSLLGWKEYELEVMRDLADNVVIICSIENLDPMGIHTGDSITVAPAQTLTDKEYQRLRDAAIKIIREIGVETGGSNIQFAVNPVNGEFIVIEMNPRVSRSSALASKATGFPIAKFAAKLAVGYTLDEINNDITKKTPASFEPTIDYVVTKIPRFAFEKFPGSEPVLTTQMKSVGEAMAIGRTFNESFQKALRSLETGRAGWGCDKPEKLPSGEQIRAQLRTPNPERIFAVRQAMLLGMSSEEIYELTGIDPWFLDKMQVLLEMEKFLKRTPLQQLTKEQVYMVKREGFSDRQIAFASKTSEDEVRQYRKQLGVIPVYKTVDTCAAEFEAFTPYHYSTYEEESEVRASDKQKVMILGGGPNRIGQGIEFDYCCCHASYALKAAGFETIMVNSNPETVSTDYDTSDRLYFEPLTKEDVLNIIETENPIGIIVQFGGQTPLKLAVPLQTYLQQARSSTQIWGTSPDSIDTAEDRERFEQILNRLNIAQPPNGIARSYEDALVVAGKIGYPVVVRPSYVLGGRAMEIVYSDADLERYMIYAVQVEPDHPILIDKFLENAIEVDVDAIADSTGKVVIGGIMEHIEQAGIHSGDSACSLPAISLPSAVLDKIRTWTVQLAKALNVIGLMNIQFAVVNAHSYNPQVYILEANPRASRTVPFVSKATGVPLAKLASLIMSGETLASLNFTAEVTPAHIAVKEAVLPFNKFPGTDTILGPEMRSTGEVMGIDSDFGRAFAKGELGAGEVLPLKGTVFVSMSDRDKALVVPVIQDFIALGFHVLATDGTRKVLQEHGLKDVELVLKLHEGRPHVLDAMKNHQIQLIINTPSGEEAQTDARLIRRTAITYKIPIITTIAGAKATAAAIRSMQSTTLDVKALQDYLQPTVAAR</sequence>
<evidence type="ECO:0000256" key="17">
    <source>
        <dbReference type="ARBA" id="ARBA00057223"/>
    </source>
</evidence>
<evidence type="ECO:0000256" key="14">
    <source>
        <dbReference type="ARBA" id="ARBA00023211"/>
    </source>
</evidence>
<proteinExistence type="inferred from homology"/>
<dbReference type="SUPFAM" id="SSF56059">
    <property type="entry name" value="Glutathione synthetase ATP-binding domain-like"/>
    <property type="match status" value="2"/>
</dbReference>
<comment type="caution">
    <text evidence="22">The sequence shown here is derived from an EMBL/GenBank/DDBJ whole genome shotgun (WGS) entry which is preliminary data.</text>
</comment>
<dbReference type="InterPro" id="IPR033937">
    <property type="entry name" value="MGS_CPS_CarB"/>
</dbReference>
<keyword evidence="9 19" id="KW-0677">Repeat</keyword>
<dbReference type="GO" id="GO:0005524">
    <property type="term" value="F:ATP binding"/>
    <property type="evidence" value="ECO:0007669"/>
    <property type="project" value="UniProtKB-UniRule"/>
</dbReference>
<dbReference type="HAMAP" id="MF_01210_A">
    <property type="entry name" value="CPSase_L_chain_A"/>
    <property type="match status" value="1"/>
</dbReference>
<feature type="region of interest" description="Allosteric domain" evidence="19">
    <location>
        <begin position="947"/>
        <end position="1089"/>
    </location>
</feature>
<keyword evidence="13 19" id="KW-0665">Pyrimidine biosynthesis</keyword>
<dbReference type="InterPro" id="IPR013815">
    <property type="entry name" value="ATP_grasp_subdomain_1"/>
</dbReference>
<comment type="catalytic activity">
    <reaction evidence="16 19">
        <text>hydrogencarbonate + L-glutamine + 2 ATP + H2O = carbamoyl phosphate + L-glutamate + 2 ADP + phosphate + 2 H(+)</text>
        <dbReference type="Rhea" id="RHEA:18633"/>
        <dbReference type="ChEBI" id="CHEBI:15377"/>
        <dbReference type="ChEBI" id="CHEBI:15378"/>
        <dbReference type="ChEBI" id="CHEBI:17544"/>
        <dbReference type="ChEBI" id="CHEBI:29985"/>
        <dbReference type="ChEBI" id="CHEBI:30616"/>
        <dbReference type="ChEBI" id="CHEBI:43474"/>
        <dbReference type="ChEBI" id="CHEBI:58228"/>
        <dbReference type="ChEBI" id="CHEBI:58359"/>
        <dbReference type="ChEBI" id="CHEBI:456216"/>
        <dbReference type="EC" id="6.3.5.5"/>
    </reaction>
</comment>
<comment type="subunit">
    <text evidence="18 19">Composed of two chains; the small (or glutamine) chain promotes the hydrolysis of glutamine to ammonia, which is used by the large (or ammonia) chain to synthesize carbamoyl phosphate. Tetramer of heterodimers (alpha,beta)4.</text>
</comment>
<feature type="binding site" evidence="19">
    <location>
        <position position="792"/>
    </location>
    <ligand>
        <name>ATP</name>
        <dbReference type="ChEBI" id="CHEBI:30616"/>
        <label>2</label>
    </ligand>
</feature>
<evidence type="ECO:0000256" key="16">
    <source>
        <dbReference type="ARBA" id="ARBA00048816"/>
    </source>
</evidence>
<feature type="binding site" evidence="19">
    <location>
        <position position="834"/>
    </location>
    <ligand>
        <name>Mn(2+)</name>
        <dbReference type="ChEBI" id="CHEBI:29035"/>
        <label>3</label>
    </ligand>
</feature>
<feature type="binding site" evidence="19">
    <location>
        <position position="286"/>
    </location>
    <ligand>
        <name>Mn(2+)</name>
        <dbReference type="ChEBI" id="CHEBI:29035"/>
        <label>1</label>
    </ligand>
</feature>
<dbReference type="SMART" id="SM00851">
    <property type="entry name" value="MGS"/>
    <property type="match status" value="1"/>
</dbReference>
<evidence type="ECO:0000256" key="3">
    <source>
        <dbReference type="ARBA" id="ARBA00005077"/>
    </source>
</evidence>
<evidence type="ECO:0000256" key="10">
    <source>
        <dbReference type="ARBA" id="ARBA00022741"/>
    </source>
</evidence>
<evidence type="ECO:0000256" key="13">
    <source>
        <dbReference type="ARBA" id="ARBA00022975"/>
    </source>
</evidence>
<dbReference type="InterPro" id="IPR011607">
    <property type="entry name" value="MGS-like_dom"/>
</dbReference>
<evidence type="ECO:0000256" key="15">
    <source>
        <dbReference type="ARBA" id="ARBA00047359"/>
    </source>
</evidence>
<feature type="binding site" evidence="19">
    <location>
        <position position="300"/>
    </location>
    <ligand>
        <name>Mg(2+)</name>
        <dbReference type="ChEBI" id="CHEBI:18420"/>
        <label>2</label>
    </ligand>
</feature>
<protein>
    <recommendedName>
        <fullName evidence="19">Carbamoyl phosphate synthase large chain</fullName>
        <ecNumber evidence="19">6.3.4.16</ecNumber>
        <ecNumber evidence="19">6.3.5.5</ecNumber>
    </recommendedName>
    <alternativeName>
        <fullName evidence="19">Carbamoyl phosphate synthetase ammonia chain</fullName>
    </alternativeName>
</protein>
<evidence type="ECO:0000256" key="5">
    <source>
        <dbReference type="ARBA" id="ARBA00022571"/>
    </source>
</evidence>
<evidence type="ECO:0000256" key="6">
    <source>
        <dbReference type="ARBA" id="ARBA00022598"/>
    </source>
</evidence>
<evidence type="ECO:0000256" key="7">
    <source>
        <dbReference type="ARBA" id="ARBA00022605"/>
    </source>
</evidence>
<evidence type="ECO:0000256" key="4">
    <source>
        <dbReference type="ARBA" id="ARBA00009799"/>
    </source>
</evidence>
<dbReference type="FunFam" id="3.30.470.20:FF:000013">
    <property type="entry name" value="Carbamoyl-phosphate synthase large chain"/>
    <property type="match status" value="1"/>
</dbReference>
<dbReference type="PRINTS" id="PR00098">
    <property type="entry name" value="CPSASE"/>
</dbReference>
<dbReference type="HAMAP" id="MF_01210_B">
    <property type="entry name" value="CPSase_L_chain_B"/>
    <property type="match status" value="1"/>
</dbReference>
<evidence type="ECO:0000256" key="19">
    <source>
        <dbReference type="HAMAP-Rule" id="MF_01210"/>
    </source>
</evidence>
<feature type="binding site" evidence="19">
    <location>
        <position position="851"/>
    </location>
    <ligand>
        <name>Mn(2+)</name>
        <dbReference type="ChEBI" id="CHEBI:29035"/>
        <label>3</label>
    </ligand>
</feature>
<accession>A0A0D8ZWY8</accession>
<dbReference type="Gene3D" id="1.10.1030.10">
    <property type="entry name" value="Carbamoyl-phosphate synthetase, large subunit oligomerisation domain"/>
    <property type="match status" value="1"/>
</dbReference>
<dbReference type="Gene3D" id="3.40.50.20">
    <property type="match status" value="2"/>
</dbReference>
<feature type="binding site" evidence="19">
    <location>
        <position position="302"/>
    </location>
    <ligand>
        <name>Mg(2+)</name>
        <dbReference type="ChEBI" id="CHEBI:18420"/>
        <label>2</label>
    </ligand>
</feature>
<feature type="binding site" evidence="19">
    <location>
        <position position="853"/>
    </location>
    <ligand>
        <name>Mn(2+)</name>
        <dbReference type="ChEBI" id="CHEBI:29035"/>
        <label>4</label>
    </ligand>
</feature>
<comment type="cofactor">
    <cofactor evidence="1">
        <name>Mn(2+)</name>
        <dbReference type="ChEBI" id="CHEBI:29035"/>
    </cofactor>
</comment>
<feature type="region of interest" description="Carboxyphosphate synthetic domain" evidence="19">
    <location>
        <begin position="1"/>
        <end position="403"/>
    </location>
</feature>
<feature type="binding site" evidence="19">
    <location>
        <position position="300"/>
    </location>
    <ligand>
        <name>Mn(2+)</name>
        <dbReference type="ChEBI" id="CHEBI:29035"/>
        <label>2</label>
    </ligand>
</feature>
<dbReference type="InterPro" id="IPR005483">
    <property type="entry name" value="CPSase_dom"/>
</dbReference>
<dbReference type="OrthoDB" id="9804197at2"/>
<dbReference type="Gene3D" id="3.30.1490.20">
    <property type="entry name" value="ATP-grasp fold, A domain"/>
    <property type="match status" value="1"/>
</dbReference>
<feature type="binding site" evidence="19">
    <location>
        <position position="302"/>
    </location>
    <ligand>
        <name>Mn(2+)</name>
        <dbReference type="ChEBI" id="CHEBI:29035"/>
        <label>2</label>
    </ligand>
</feature>
<dbReference type="SUPFAM" id="SSF48108">
    <property type="entry name" value="Carbamoyl phosphate synthetase, large subunit connection domain"/>
    <property type="match status" value="1"/>
</dbReference>
<dbReference type="PROSITE" id="PS00867">
    <property type="entry name" value="CPSASE_2"/>
    <property type="match status" value="2"/>
</dbReference>
<dbReference type="PROSITE" id="PS50975">
    <property type="entry name" value="ATP_GRASP"/>
    <property type="match status" value="2"/>
</dbReference>
<keyword evidence="7 19" id="KW-0028">Amino-acid biosynthesis</keyword>
<feature type="binding site" evidence="19">
    <location>
        <position position="851"/>
    </location>
    <ligand>
        <name>ATP</name>
        <dbReference type="ChEBI" id="CHEBI:30616"/>
        <label>2</label>
    </ligand>
</feature>
<dbReference type="Pfam" id="PF02786">
    <property type="entry name" value="CPSase_L_D2"/>
    <property type="match status" value="2"/>
</dbReference>
<feature type="binding site" evidence="19">
    <location>
        <position position="300"/>
    </location>
    <ligand>
        <name>Mg(2+)</name>
        <dbReference type="ChEBI" id="CHEBI:18420"/>
        <label>1</label>
    </ligand>
</feature>
<feature type="binding site" evidence="19">
    <location>
        <position position="834"/>
    </location>
    <ligand>
        <name>Mg(2+)</name>
        <dbReference type="ChEBI" id="CHEBI:18420"/>
        <label>3</label>
    </ligand>
</feature>
<dbReference type="GO" id="GO:0005737">
    <property type="term" value="C:cytoplasm"/>
    <property type="evidence" value="ECO:0007669"/>
    <property type="project" value="TreeGrafter"/>
</dbReference>
<feature type="binding site" evidence="19">
    <location>
        <position position="242"/>
    </location>
    <ligand>
        <name>ATP</name>
        <dbReference type="ChEBI" id="CHEBI:30616"/>
        <label>1</label>
    </ligand>
</feature>
<keyword evidence="11 19" id="KW-0067">ATP-binding</keyword>
<keyword evidence="8" id="KW-0479">Metal-binding</keyword>
<comment type="function">
    <text evidence="17 19">Large subunit of the glutamine-dependent carbamoyl phosphate synthetase (CPSase). CPSase catalyzes the formation of carbamoyl phosphate from the ammonia moiety of glutamine, carbonate, and phosphate donated by ATP, constituting the first step of 2 biosynthetic pathways, one leading to arginine and/or urea and the other to pyrimidine nucleotides. The large subunit (synthetase) binds the substrates ammonia (free or transferred from glutamine from the small subunit), hydrogencarbonate and ATP and carries out an ATP-coupled ligase reaction, activating hydrogencarbonate by forming carboxy phosphate which reacts with ammonia to form carbamoyl phosphate.</text>
</comment>
<feature type="binding site" evidence="19">
    <location>
        <position position="211"/>
    </location>
    <ligand>
        <name>ATP</name>
        <dbReference type="ChEBI" id="CHEBI:30616"/>
        <label>1</label>
    </ligand>
</feature>
<dbReference type="Gene3D" id="3.40.50.1380">
    <property type="entry name" value="Methylglyoxal synthase-like domain"/>
    <property type="match status" value="1"/>
</dbReference>
<comment type="pathway">
    <text evidence="3 19">Amino-acid biosynthesis; L-arginine biosynthesis; carbamoyl phosphate from bicarbonate: step 1/1.</text>
</comment>
<feature type="binding site" evidence="19">
    <location>
        <position position="170"/>
    </location>
    <ligand>
        <name>ATP</name>
        <dbReference type="ChEBI" id="CHEBI:30616"/>
        <label>1</label>
    </ligand>
</feature>
<dbReference type="RefSeq" id="WP_045054527.1">
    <property type="nucleotide sequence ID" value="NZ_CAWMDP010000042.1"/>
</dbReference>
<feature type="binding site" evidence="19">
    <location>
        <position position="791"/>
    </location>
    <ligand>
        <name>ATP</name>
        <dbReference type="ChEBI" id="CHEBI:30616"/>
        <label>2</label>
    </ligand>
</feature>
<dbReference type="FunFam" id="3.40.50.20:FF:000003">
    <property type="entry name" value="Carbamoyl-phosphate synthase large chain"/>
    <property type="match status" value="1"/>
</dbReference>
<evidence type="ECO:0000259" key="21">
    <source>
        <dbReference type="PROSITE" id="PS51855"/>
    </source>
</evidence>
<evidence type="ECO:0000256" key="1">
    <source>
        <dbReference type="ARBA" id="ARBA00001936"/>
    </source>
</evidence>
<feature type="binding site" evidence="19">
    <location>
        <position position="834"/>
    </location>
    <ligand>
        <name>ATP</name>
        <dbReference type="ChEBI" id="CHEBI:30616"/>
        <label>2</label>
    </ligand>
</feature>
<dbReference type="InterPro" id="IPR011761">
    <property type="entry name" value="ATP-grasp"/>
</dbReference>
<evidence type="ECO:0000256" key="12">
    <source>
        <dbReference type="ARBA" id="ARBA00022842"/>
    </source>
</evidence>
<feature type="binding site" evidence="19">
    <location>
        <position position="853"/>
    </location>
    <ligand>
        <name>Mg(2+)</name>
        <dbReference type="ChEBI" id="CHEBI:18420"/>
        <label>4</label>
    </ligand>
</feature>
<comment type="similarity">
    <text evidence="4 19">Belongs to the CarB family.</text>
</comment>
<dbReference type="InterPro" id="IPR005480">
    <property type="entry name" value="CPSase_lsu_oligo"/>
</dbReference>
<dbReference type="GO" id="GO:0004087">
    <property type="term" value="F:carbamoyl-phosphate synthase (ammonia) activity"/>
    <property type="evidence" value="ECO:0007669"/>
    <property type="project" value="UniProtKB-EC"/>
</dbReference>
<dbReference type="CDD" id="cd01424">
    <property type="entry name" value="MGS_CPS_II"/>
    <property type="match status" value="1"/>
</dbReference>
<dbReference type="NCBIfam" id="TIGR01369">
    <property type="entry name" value="CPSaseII_lrg"/>
    <property type="match status" value="1"/>
</dbReference>
<keyword evidence="12" id="KW-0460">Magnesium</keyword>
<dbReference type="STRING" id="1618023.UH38_10010"/>
<dbReference type="Gene3D" id="3.30.470.20">
    <property type="entry name" value="ATP-grasp fold, B domain"/>
    <property type="match status" value="2"/>
</dbReference>
<name>A0A0D8ZWY8_9CYAN</name>
<feature type="binding site" evidence="19">
    <location>
        <position position="851"/>
    </location>
    <ligand>
        <name>Mg(2+)</name>
        <dbReference type="ChEBI" id="CHEBI:18420"/>
        <label>3</label>
    </ligand>
</feature>
<keyword evidence="6 19" id="KW-0436">Ligase</keyword>
<dbReference type="SUPFAM" id="SSF52440">
    <property type="entry name" value="PreATP-grasp domain"/>
    <property type="match status" value="2"/>
</dbReference>
<dbReference type="InterPro" id="IPR006275">
    <property type="entry name" value="CPSase_lsu"/>
</dbReference>
<dbReference type="PANTHER" id="PTHR11405:SF53">
    <property type="entry name" value="CARBAMOYL-PHOSPHATE SYNTHASE [AMMONIA], MITOCHONDRIAL"/>
    <property type="match status" value="1"/>
</dbReference>
<evidence type="ECO:0000256" key="8">
    <source>
        <dbReference type="ARBA" id="ARBA00022723"/>
    </source>
</evidence>
<feature type="binding site" evidence="19">
    <location>
        <position position="286"/>
    </location>
    <ligand>
        <name>Mg(2+)</name>
        <dbReference type="ChEBI" id="CHEBI:18420"/>
        <label>1</label>
    </ligand>
</feature>
<keyword evidence="10 19" id="KW-0547">Nucleotide-binding</keyword>
<organism evidence="22 23">
    <name type="scientific">Aliterella atlantica CENA595</name>
    <dbReference type="NCBI Taxonomy" id="1618023"/>
    <lineage>
        <taxon>Bacteria</taxon>
        <taxon>Bacillati</taxon>
        <taxon>Cyanobacteriota</taxon>
        <taxon>Cyanophyceae</taxon>
        <taxon>Chroococcidiopsidales</taxon>
        <taxon>Aliterellaceae</taxon>
        <taxon>Aliterella</taxon>
    </lineage>
</organism>
<reference evidence="22 23" key="1">
    <citation type="submission" date="2015-02" db="EMBL/GenBank/DDBJ databases">
        <title>Draft genome of a novel marine cyanobacterium (Chroococcales) isolated from South Atlantic Ocean.</title>
        <authorList>
            <person name="Rigonato J."/>
            <person name="Alvarenga D.O."/>
            <person name="Branco L.H."/>
            <person name="Varani A.M."/>
            <person name="Brandini F.P."/>
            <person name="Fiore M.F."/>
        </authorList>
    </citation>
    <scope>NUCLEOTIDE SEQUENCE [LARGE SCALE GENOMIC DNA]</scope>
    <source>
        <strain evidence="22 23">CENA595</strain>
    </source>
</reference>
<dbReference type="EC" id="6.3.4.16" evidence="19"/>
<evidence type="ECO:0000259" key="20">
    <source>
        <dbReference type="PROSITE" id="PS50975"/>
    </source>
</evidence>
<dbReference type="EC" id="6.3.5.5" evidence="19"/>
<dbReference type="InterPro" id="IPR036914">
    <property type="entry name" value="MGS-like_dom_sf"/>
</dbReference>
<feature type="domain" description="ATP-grasp" evidence="20">
    <location>
        <begin position="683"/>
        <end position="880"/>
    </location>
</feature>
<dbReference type="UniPathway" id="UPA00068">
    <property type="reaction ID" value="UER00171"/>
</dbReference>
<feature type="binding site" evidence="19">
    <location>
        <position position="209"/>
    </location>
    <ligand>
        <name>ATP</name>
        <dbReference type="ChEBI" id="CHEBI:30616"/>
        <label>1</label>
    </ligand>
</feature>
<feature type="domain" description="ATP-grasp" evidence="20">
    <location>
        <begin position="133"/>
        <end position="329"/>
    </location>
</feature>
<comment type="catalytic activity">
    <reaction evidence="15 19">
        <text>hydrogencarbonate + NH4(+) + 2 ATP = carbamoyl phosphate + 2 ADP + phosphate + 2 H(+)</text>
        <dbReference type="Rhea" id="RHEA:18029"/>
        <dbReference type="ChEBI" id="CHEBI:15378"/>
        <dbReference type="ChEBI" id="CHEBI:17544"/>
        <dbReference type="ChEBI" id="CHEBI:28938"/>
        <dbReference type="ChEBI" id="CHEBI:30616"/>
        <dbReference type="ChEBI" id="CHEBI:43474"/>
        <dbReference type="ChEBI" id="CHEBI:58228"/>
        <dbReference type="ChEBI" id="CHEBI:456216"/>
        <dbReference type="EC" id="6.3.4.16"/>
    </reaction>
</comment>
<dbReference type="PROSITE" id="PS51257">
    <property type="entry name" value="PROKAR_LIPOPROTEIN"/>
    <property type="match status" value="1"/>
</dbReference>
<comment type="pathway">
    <text evidence="2 19">Pyrimidine metabolism; UMP biosynthesis via de novo pathway; (S)-dihydroorotate from bicarbonate: step 1/3.</text>
</comment>
<dbReference type="PANTHER" id="PTHR11405">
    <property type="entry name" value="CARBAMOYLTRANSFERASE FAMILY MEMBER"/>
    <property type="match status" value="1"/>
</dbReference>
<feature type="binding site" evidence="19">
    <location>
        <position position="300"/>
    </location>
    <ligand>
        <name>ATP</name>
        <dbReference type="ChEBI" id="CHEBI:30616"/>
        <label>1</label>
    </ligand>
</feature>
<feature type="binding site" evidence="19">
    <location>
        <position position="286"/>
    </location>
    <ligand>
        <name>ATP</name>
        <dbReference type="ChEBI" id="CHEBI:30616"/>
        <label>1</label>
    </ligand>
</feature>
<feature type="binding site" evidence="19">
    <location>
        <position position="719"/>
    </location>
    <ligand>
        <name>ATP</name>
        <dbReference type="ChEBI" id="CHEBI:30616"/>
        <label>2</label>
    </ligand>
</feature>
<feature type="binding site" evidence="19">
    <location>
        <position position="760"/>
    </location>
    <ligand>
        <name>ATP</name>
        <dbReference type="ChEBI" id="CHEBI:30616"/>
        <label>2</label>
    </ligand>
</feature>
<dbReference type="AlphaFoldDB" id="A0A0D8ZWY8"/>
<dbReference type="Pfam" id="PF25596">
    <property type="entry name" value="CPSase_L_D1"/>
    <property type="match status" value="2"/>
</dbReference>
<evidence type="ECO:0000256" key="18">
    <source>
        <dbReference type="ARBA" id="ARBA00062056"/>
    </source>
</evidence>
<dbReference type="GO" id="GO:0046872">
    <property type="term" value="F:metal ion binding"/>
    <property type="evidence" value="ECO:0007669"/>
    <property type="project" value="UniProtKB-KW"/>
</dbReference>
<feature type="binding site" evidence="19">
    <location>
        <position position="794"/>
    </location>
    <ligand>
        <name>ATP</name>
        <dbReference type="ChEBI" id="CHEBI:30616"/>
        <label>2</label>
    </ligand>
</feature>
<dbReference type="NCBIfam" id="NF003671">
    <property type="entry name" value="PRK05294.1"/>
    <property type="match status" value="1"/>
</dbReference>
<comment type="domain">
    <text evidence="19">The large subunit is composed of 2 ATP-grasp domains that are involved in binding the 2 ATP molecules needed for carbamoyl phosphate synthesis. The N-terminal ATP-grasp domain (referred to as the carboxyphosphate synthetic component) catalyzes the ATP-dependent phosphorylation of hydrogencarbonate to carboxyphosphate and the subsequent nucleophilic attack by ammonia to form a carbamate intermediate. The C-terminal ATP-grasp domain (referred to as the carbamoyl phosphate synthetic component) then catalyzes the phosphorylation of carbamate with the second ATP to form the end product carbamoyl phosphate. The reactive and unstable enzyme intermediates are sequentially channeled from one active site to the next through the interior of the protein over a distance of at least 96 A.</text>
</comment>
<dbReference type="GO" id="GO:0006541">
    <property type="term" value="P:glutamine metabolic process"/>
    <property type="evidence" value="ECO:0007669"/>
    <property type="project" value="TreeGrafter"/>
</dbReference>
<feature type="binding site" evidence="19">
    <location>
        <position position="244"/>
    </location>
    <ligand>
        <name>ATP</name>
        <dbReference type="ChEBI" id="CHEBI:30616"/>
        <label>1</label>
    </ligand>
</feature>
<evidence type="ECO:0000313" key="22">
    <source>
        <dbReference type="EMBL" id="KJH71726.1"/>
    </source>
</evidence>
<comment type="caution">
    <text evidence="19">Lacks conserved residue(s) required for the propagation of feature annotation.</text>
</comment>
<evidence type="ECO:0000313" key="23">
    <source>
        <dbReference type="Proteomes" id="UP000032452"/>
    </source>
</evidence>
<evidence type="ECO:0000256" key="2">
    <source>
        <dbReference type="ARBA" id="ARBA00004812"/>
    </source>
</evidence>
<dbReference type="FunFam" id="3.30.470.20:FF:000007">
    <property type="entry name" value="Carbamoyl-phosphate synthase large chain"/>
    <property type="match status" value="1"/>
</dbReference>
<dbReference type="Pfam" id="PF02787">
    <property type="entry name" value="CPSase_L_D3"/>
    <property type="match status" value="1"/>
</dbReference>
<dbReference type="InterPro" id="IPR036897">
    <property type="entry name" value="CarbamoylP_synth_lsu_oligo_sf"/>
</dbReference>
<feature type="binding site" evidence="19">
    <location>
        <position position="300"/>
    </location>
    <ligand>
        <name>Mn(2+)</name>
        <dbReference type="ChEBI" id="CHEBI:29035"/>
        <label>1</label>
    </ligand>
</feature>
<feature type="binding site" evidence="19">
    <location>
        <position position="176"/>
    </location>
    <ligand>
        <name>ATP</name>
        <dbReference type="ChEBI" id="CHEBI:30616"/>
        <label>1</label>
    </ligand>
</feature>
<feature type="binding site" evidence="19">
    <location>
        <position position="851"/>
    </location>
    <ligand>
        <name>Mn(2+)</name>
        <dbReference type="ChEBI" id="CHEBI:29035"/>
        <label>4</label>
    </ligand>
</feature>
<dbReference type="GO" id="GO:0044205">
    <property type="term" value="P:'de novo' UMP biosynthetic process"/>
    <property type="evidence" value="ECO:0007669"/>
    <property type="project" value="UniProtKB-UniRule"/>
</dbReference>
<dbReference type="InterPro" id="IPR016185">
    <property type="entry name" value="PreATP-grasp_dom_sf"/>
</dbReference>
<feature type="binding site" evidence="19">
    <location>
        <position position="216"/>
    </location>
    <ligand>
        <name>ATP</name>
        <dbReference type="ChEBI" id="CHEBI:30616"/>
        <label>1</label>
    </ligand>
</feature>
<feature type="binding site" evidence="19">
    <location>
        <position position="765"/>
    </location>
    <ligand>
        <name>ATP</name>
        <dbReference type="ChEBI" id="CHEBI:30616"/>
        <label>2</label>
    </ligand>
</feature>
<evidence type="ECO:0000256" key="9">
    <source>
        <dbReference type="ARBA" id="ARBA00022737"/>
    </source>
</evidence>
<dbReference type="UniPathway" id="UPA00070">
    <property type="reaction ID" value="UER00115"/>
</dbReference>
<dbReference type="GO" id="GO:0004088">
    <property type="term" value="F:carbamoyl-phosphate synthase (glutamine-hydrolyzing) activity"/>
    <property type="evidence" value="ECO:0007669"/>
    <property type="project" value="UniProtKB-UniRule"/>
</dbReference>
<dbReference type="EMBL" id="JYON01000009">
    <property type="protein sequence ID" value="KJH71726.1"/>
    <property type="molecule type" value="Genomic_DNA"/>
</dbReference>
<dbReference type="FunFam" id="3.40.50.20:FF:000001">
    <property type="entry name" value="Carbamoyl-phosphate synthase large chain"/>
    <property type="match status" value="1"/>
</dbReference>
<feature type="binding site" evidence="19">
    <location>
        <position position="243"/>
    </location>
    <ligand>
        <name>ATP</name>
        <dbReference type="ChEBI" id="CHEBI:30616"/>
        <label>1</label>
    </ligand>
</feature>
<comment type="cofactor">
    <cofactor evidence="19">
        <name>Mg(2+)</name>
        <dbReference type="ChEBI" id="CHEBI:18420"/>
    </cofactor>
    <cofactor evidence="19">
        <name>Mn(2+)</name>
        <dbReference type="ChEBI" id="CHEBI:29035"/>
    </cofactor>
    <text evidence="19">Binds 4 Mg(2+) or Mn(2+) ions per subunit.</text>
</comment>
<feature type="binding site" evidence="19">
    <location>
        <position position="129"/>
    </location>
    <ligand>
        <name>ATP</name>
        <dbReference type="ChEBI" id="CHEBI:30616"/>
        <label>1</label>
    </ligand>
</feature>
<dbReference type="Proteomes" id="UP000032452">
    <property type="component" value="Unassembled WGS sequence"/>
</dbReference>
<keyword evidence="14" id="KW-0464">Manganese</keyword>
<evidence type="ECO:0000256" key="11">
    <source>
        <dbReference type="ARBA" id="ARBA00022840"/>
    </source>
</evidence>
<keyword evidence="23" id="KW-1185">Reference proteome</keyword>
<dbReference type="FunFam" id="1.10.1030.10:FF:000002">
    <property type="entry name" value="Carbamoyl-phosphate synthase large chain"/>
    <property type="match status" value="1"/>
</dbReference>
<dbReference type="GO" id="GO:0006526">
    <property type="term" value="P:L-arginine biosynthetic process"/>
    <property type="evidence" value="ECO:0007669"/>
    <property type="project" value="UniProtKB-UniRule"/>
</dbReference>
<feature type="domain" description="MGS-like" evidence="21">
    <location>
        <begin position="947"/>
        <end position="1088"/>
    </location>
</feature>
<dbReference type="FunFam" id="3.30.1490.20:FF:000001">
    <property type="entry name" value="Carbamoyl-phosphate synthase large chain"/>
    <property type="match status" value="1"/>
</dbReference>
<dbReference type="PROSITE" id="PS51855">
    <property type="entry name" value="MGS"/>
    <property type="match status" value="1"/>
</dbReference>
<dbReference type="SUPFAM" id="SSF52335">
    <property type="entry name" value="Methylglyoxal synthase-like"/>
    <property type="match status" value="1"/>
</dbReference>